<feature type="transmembrane region" description="Helical" evidence="6">
    <location>
        <begin position="149"/>
        <end position="178"/>
    </location>
</feature>
<feature type="transmembrane region" description="Helical" evidence="6">
    <location>
        <begin position="12"/>
        <end position="32"/>
    </location>
</feature>
<dbReference type="CDD" id="cd06579">
    <property type="entry name" value="TM_PBP1_transp_AraH_like"/>
    <property type="match status" value="1"/>
</dbReference>
<evidence type="ECO:0000256" key="5">
    <source>
        <dbReference type="ARBA" id="ARBA00023136"/>
    </source>
</evidence>
<keyword evidence="4 6" id="KW-1133">Transmembrane helix</keyword>
<dbReference type="InterPro" id="IPR001851">
    <property type="entry name" value="ABC_transp_permease"/>
</dbReference>
<keyword evidence="3 6" id="KW-0812">Transmembrane</keyword>
<comment type="subcellular location">
    <subcellularLocation>
        <location evidence="1">Cell membrane</location>
        <topology evidence="1">Multi-pass membrane protein</topology>
    </subcellularLocation>
</comment>
<protein>
    <submittedName>
        <fullName evidence="7">Monosaccharide ABC transporter membrane protein (CUT2 family)</fullName>
    </submittedName>
</protein>
<organism evidence="7 8">
    <name type="scientific">Oceanotoga teriensis</name>
    <dbReference type="NCBI Taxonomy" id="515440"/>
    <lineage>
        <taxon>Bacteria</taxon>
        <taxon>Thermotogati</taxon>
        <taxon>Thermotogota</taxon>
        <taxon>Thermotogae</taxon>
        <taxon>Petrotogales</taxon>
        <taxon>Petrotogaceae</taxon>
        <taxon>Oceanotoga</taxon>
    </lineage>
</organism>
<feature type="transmembrane region" description="Helical" evidence="6">
    <location>
        <begin position="209"/>
        <end position="228"/>
    </location>
</feature>
<dbReference type="EMBL" id="QGGI01000016">
    <property type="protein sequence ID" value="PWJ89022.1"/>
    <property type="molecule type" value="Genomic_DNA"/>
</dbReference>
<accession>A0AA45C5I1</accession>
<evidence type="ECO:0000256" key="6">
    <source>
        <dbReference type="SAM" id="Phobius"/>
    </source>
</evidence>
<dbReference type="Pfam" id="PF02653">
    <property type="entry name" value="BPD_transp_2"/>
    <property type="match status" value="1"/>
</dbReference>
<dbReference type="PANTHER" id="PTHR32196">
    <property type="entry name" value="ABC TRANSPORTER PERMEASE PROTEIN YPHD-RELATED-RELATED"/>
    <property type="match status" value="1"/>
</dbReference>
<dbReference type="AlphaFoldDB" id="A0AA45C5I1"/>
<evidence type="ECO:0000256" key="2">
    <source>
        <dbReference type="ARBA" id="ARBA00022475"/>
    </source>
</evidence>
<evidence type="ECO:0000256" key="4">
    <source>
        <dbReference type="ARBA" id="ARBA00022989"/>
    </source>
</evidence>
<name>A0AA45C5I1_9BACT</name>
<keyword evidence="5 6" id="KW-0472">Membrane</keyword>
<reference evidence="7 8" key="1">
    <citation type="submission" date="2018-05" db="EMBL/GenBank/DDBJ databases">
        <title>Genomic Encyclopedia of Type Strains, Phase IV (KMG-IV): sequencing the most valuable type-strain genomes for metagenomic binning, comparative biology and taxonomic classification.</title>
        <authorList>
            <person name="Goeker M."/>
        </authorList>
    </citation>
    <scope>NUCLEOTIDE SEQUENCE [LARGE SCALE GENOMIC DNA]</scope>
    <source>
        <strain evidence="7 8">DSM 24906</strain>
    </source>
</reference>
<dbReference type="Proteomes" id="UP000245921">
    <property type="component" value="Unassembled WGS sequence"/>
</dbReference>
<evidence type="ECO:0000256" key="3">
    <source>
        <dbReference type="ARBA" id="ARBA00022692"/>
    </source>
</evidence>
<evidence type="ECO:0000256" key="1">
    <source>
        <dbReference type="ARBA" id="ARBA00004651"/>
    </source>
</evidence>
<proteinExistence type="predicted"/>
<keyword evidence="2" id="KW-1003">Cell membrane</keyword>
<evidence type="ECO:0000313" key="7">
    <source>
        <dbReference type="EMBL" id="PWJ89022.1"/>
    </source>
</evidence>
<feature type="transmembrane region" description="Helical" evidence="6">
    <location>
        <begin position="89"/>
        <end position="112"/>
    </location>
</feature>
<dbReference type="RefSeq" id="WP_109605644.1">
    <property type="nucleotide sequence ID" value="NZ_QGGI01000016.1"/>
</dbReference>
<sequence>MKKLNILKAPEFGVSIALIGLFILMSFLSPLFLSGYNLINILLQSSTYIILSIGMTFVIVTGGIDLSVGSIAVVSGILMASLMKSGTNVFIAILAGLIISILCGFINGFLVSKINLPSFIVTLATMSIFQGAALIFSGGLPIYGFPKSFSFLGIGSILSIPIPVIIALICIIISIFIFKKTKIGHYALAIGDNRQAVKMCGINIFKYEMIVYMINGFTTGIAAIITTARLNSAEPLGSMSMGLDAVAAVVMSGTSLSGGTGSVTGAIIGSLLMGVLRNGMTLLNVQSYYQNLIIGIVILIAVFIDKIRNDYSYKG</sequence>
<evidence type="ECO:0000313" key="8">
    <source>
        <dbReference type="Proteomes" id="UP000245921"/>
    </source>
</evidence>
<comment type="caution">
    <text evidence="7">The sequence shown here is derived from an EMBL/GenBank/DDBJ whole genome shotgun (WGS) entry which is preliminary data.</text>
</comment>
<feature type="transmembrane region" description="Helical" evidence="6">
    <location>
        <begin position="248"/>
        <end position="276"/>
    </location>
</feature>
<dbReference type="GO" id="GO:0022857">
    <property type="term" value="F:transmembrane transporter activity"/>
    <property type="evidence" value="ECO:0007669"/>
    <property type="project" value="InterPro"/>
</dbReference>
<feature type="transmembrane region" description="Helical" evidence="6">
    <location>
        <begin position="66"/>
        <end position="83"/>
    </location>
</feature>
<gene>
    <name evidence="7" type="ORF">C7380_11635</name>
</gene>
<dbReference type="GO" id="GO:0005886">
    <property type="term" value="C:plasma membrane"/>
    <property type="evidence" value="ECO:0007669"/>
    <property type="project" value="UniProtKB-SubCell"/>
</dbReference>
<feature type="transmembrane region" description="Helical" evidence="6">
    <location>
        <begin position="119"/>
        <end position="143"/>
    </location>
</feature>
<keyword evidence="8" id="KW-1185">Reference proteome</keyword>
<feature type="transmembrane region" description="Helical" evidence="6">
    <location>
        <begin position="288"/>
        <end position="304"/>
    </location>
</feature>